<feature type="domain" description="SHSP" evidence="5">
    <location>
        <begin position="52"/>
        <end position="168"/>
    </location>
</feature>
<organism evidence="7">
    <name type="scientific">Araucaria cunninghamii</name>
    <name type="common">Hoop pine</name>
    <name type="synonym">Moreton Bay pine</name>
    <dbReference type="NCBI Taxonomy" id="56994"/>
    <lineage>
        <taxon>Eukaryota</taxon>
        <taxon>Viridiplantae</taxon>
        <taxon>Streptophyta</taxon>
        <taxon>Embryophyta</taxon>
        <taxon>Tracheophyta</taxon>
        <taxon>Spermatophyta</taxon>
        <taxon>Pinopsida</taxon>
        <taxon>Pinidae</taxon>
        <taxon>Conifers II</taxon>
        <taxon>Araucariales</taxon>
        <taxon>Araucariaceae</taxon>
        <taxon>Araucaria</taxon>
    </lineage>
</organism>
<evidence type="ECO:0000259" key="5">
    <source>
        <dbReference type="PROSITE" id="PS01031"/>
    </source>
</evidence>
<dbReference type="InterPro" id="IPR002068">
    <property type="entry name" value="A-crystallin/Hsp20_dom"/>
</dbReference>
<evidence type="ECO:0000256" key="4">
    <source>
        <dbReference type="SAM" id="SignalP"/>
    </source>
</evidence>
<keyword evidence="1" id="KW-0346">Stress response</keyword>
<dbReference type="PROSITE" id="PS01031">
    <property type="entry name" value="SHSP"/>
    <property type="match status" value="1"/>
</dbReference>
<comment type="similarity">
    <text evidence="2 3">Belongs to the small heat shock protein (HSP20) family.</text>
</comment>
<protein>
    <submittedName>
        <fullName evidence="7">Uncharacterized protein</fullName>
    </submittedName>
</protein>
<dbReference type="PROSITE" id="PS51203">
    <property type="entry name" value="CS"/>
    <property type="match status" value="1"/>
</dbReference>
<name>A0A0D6QXA2_ARACU</name>
<dbReference type="CDD" id="cd06472">
    <property type="entry name" value="ACD_ScHsp26_like"/>
    <property type="match status" value="1"/>
</dbReference>
<dbReference type="InterPro" id="IPR007052">
    <property type="entry name" value="CS_dom"/>
</dbReference>
<evidence type="ECO:0000256" key="1">
    <source>
        <dbReference type="ARBA" id="ARBA00023016"/>
    </source>
</evidence>
<proteinExistence type="inferred from homology"/>
<dbReference type="EMBL" id="GCKF01043960">
    <property type="protein sequence ID" value="JAG94325.1"/>
    <property type="molecule type" value="Transcribed_RNA"/>
</dbReference>
<dbReference type="InterPro" id="IPR008978">
    <property type="entry name" value="HSP20-like_chaperone"/>
</dbReference>
<dbReference type="AlphaFoldDB" id="A0A0D6QXA2"/>
<evidence type="ECO:0000256" key="3">
    <source>
        <dbReference type="RuleBase" id="RU003616"/>
    </source>
</evidence>
<evidence type="ECO:0000256" key="2">
    <source>
        <dbReference type="PROSITE-ProRule" id="PRU00285"/>
    </source>
</evidence>
<evidence type="ECO:0000313" key="7">
    <source>
        <dbReference type="EMBL" id="JAG94325.1"/>
    </source>
</evidence>
<accession>A0A0D6QXA2</accession>
<feature type="domain" description="CS" evidence="6">
    <location>
        <begin position="56"/>
        <end position="167"/>
    </location>
</feature>
<dbReference type="SUPFAM" id="SSF49764">
    <property type="entry name" value="HSP20-like chaperones"/>
    <property type="match status" value="1"/>
</dbReference>
<evidence type="ECO:0000259" key="6">
    <source>
        <dbReference type="PROSITE" id="PS51203"/>
    </source>
</evidence>
<feature type="signal peptide" evidence="4">
    <location>
        <begin position="1"/>
        <end position="20"/>
    </location>
</feature>
<sequence length="175" mass="19864">MKSRVILSIFLLAFLGPATALFPYRSRYDDLWDALVDPLKVLEEQKPSFPKDMESVAIARIDWKETPAAHVFTVDVPGMKKEEIKIEVEDNRVLRISGERVKEEEKEGEKWHRVERAVGKFWRQFRLPANVDMDSITAKLDNGVLTVSVPKISDAKAKTPKTIAILETGEAKAVM</sequence>
<dbReference type="Pfam" id="PF00011">
    <property type="entry name" value="HSP20"/>
    <property type="match status" value="1"/>
</dbReference>
<reference evidence="7" key="1">
    <citation type="submission" date="2015-03" db="EMBL/GenBank/DDBJ databases">
        <title>A transcriptome of Araucaria cunninghamii, an australian fine timber species.</title>
        <authorList>
            <person name="Jing Yi C.J.Y."/>
            <person name="Yin San L.Y.S."/>
            <person name="Abdul Karim S.S."/>
            <person name="Wan Azmi N.N."/>
            <person name="Hercus R.R."/>
            <person name="Croft L.L."/>
        </authorList>
    </citation>
    <scope>NUCLEOTIDE SEQUENCE</scope>
    <source>
        <strain evidence="7">MI0301</strain>
        <tissue evidence="7">Leaf</tissue>
    </source>
</reference>
<keyword evidence="4" id="KW-0732">Signal</keyword>
<dbReference type="Gene3D" id="2.60.40.790">
    <property type="match status" value="1"/>
</dbReference>
<feature type="chain" id="PRO_5002311570" evidence="4">
    <location>
        <begin position="21"/>
        <end position="175"/>
    </location>
</feature>
<dbReference type="InterPro" id="IPR031107">
    <property type="entry name" value="Small_HSP"/>
</dbReference>
<dbReference type="PANTHER" id="PTHR11527">
    <property type="entry name" value="HEAT-SHOCK PROTEIN 20 FAMILY MEMBER"/>
    <property type="match status" value="1"/>
</dbReference>